<evidence type="ECO:0000259" key="5">
    <source>
        <dbReference type="PROSITE" id="PS50011"/>
    </source>
</evidence>
<dbReference type="PROSITE" id="PS50011">
    <property type="entry name" value="PROTEIN_KINASE_DOM"/>
    <property type="match status" value="1"/>
</dbReference>
<dbReference type="Gene3D" id="1.10.510.10">
    <property type="entry name" value="Transferase(Phosphotransferase) domain 1"/>
    <property type="match status" value="1"/>
</dbReference>
<sequence length="254" mass="27393">MSNSAVETITLDDGSKLEVYVAQRLGDGGQAYVYRGMIEKGGTKEKVAVKISKGGASIPEITQESAMLDLVNSSKHIIKKKAFKVGGLAFLALELADDGDLYTATTPPNQLGADVKLKYMLQIAHGLKELHEKNIVHGDLKAANVFICKKFGIVRILKIGDLGSAYVAGTEYSSRNANGMCIDPAQFPDPRPATPPAPTMSTDMYSFAMTIKQLYGLRVGQDPETSFEALKVPSDYIALLQSCMAQTNRPTADQ</sequence>
<dbReference type="PROSITE" id="PS00108">
    <property type="entry name" value="PROTEIN_KINASE_ST"/>
    <property type="match status" value="1"/>
</dbReference>
<comment type="caution">
    <text evidence="6">The sequence shown here is derived from an EMBL/GenBank/DDBJ whole genome shotgun (WGS) entry which is preliminary data.</text>
</comment>
<keyword evidence="2" id="KW-0547">Nucleotide-binding</keyword>
<dbReference type="EMBL" id="JAAAHW010009563">
    <property type="protein sequence ID" value="KAF9939014.1"/>
    <property type="molecule type" value="Genomic_DNA"/>
</dbReference>
<dbReference type="InterPro" id="IPR000719">
    <property type="entry name" value="Prot_kinase_dom"/>
</dbReference>
<dbReference type="GO" id="GO:0005524">
    <property type="term" value="F:ATP binding"/>
    <property type="evidence" value="ECO:0007669"/>
    <property type="project" value="UniProtKB-KW"/>
</dbReference>
<accession>A0A9P6LTQ8</accession>
<keyword evidence="3" id="KW-0418">Kinase</keyword>
<organism evidence="6 7">
    <name type="scientific">Modicella reniformis</name>
    <dbReference type="NCBI Taxonomy" id="1440133"/>
    <lineage>
        <taxon>Eukaryota</taxon>
        <taxon>Fungi</taxon>
        <taxon>Fungi incertae sedis</taxon>
        <taxon>Mucoromycota</taxon>
        <taxon>Mortierellomycotina</taxon>
        <taxon>Mortierellomycetes</taxon>
        <taxon>Mortierellales</taxon>
        <taxon>Mortierellaceae</taxon>
        <taxon>Modicella</taxon>
    </lineage>
</organism>
<dbReference type="InterPro" id="IPR051681">
    <property type="entry name" value="Ser/Thr_Kinases-Pseudokinases"/>
</dbReference>
<proteinExistence type="predicted"/>
<evidence type="ECO:0000256" key="2">
    <source>
        <dbReference type="ARBA" id="ARBA00022741"/>
    </source>
</evidence>
<evidence type="ECO:0000256" key="1">
    <source>
        <dbReference type="ARBA" id="ARBA00022679"/>
    </source>
</evidence>
<dbReference type="OrthoDB" id="5337378at2759"/>
<name>A0A9P6LTQ8_9FUNG</name>
<dbReference type="SUPFAM" id="SSF56112">
    <property type="entry name" value="Protein kinase-like (PK-like)"/>
    <property type="match status" value="1"/>
</dbReference>
<dbReference type="GO" id="GO:0004674">
    <property type="term" value="F:protein serine/threonine kinase activity"/>
    <property type="evidence" value="ECO:0007669"/>
    <property type="project" value="TreeGrafter"/>
</dbReference>
<reference evidence="6" key="1">
    <citation type="journal article" date="2020" name="Fungal Divers.">
        <title>Resolving the Mortierellaceae phylogeny through synthesis of multi-gene phylogenetics and phylogenomics.</title>
        <authorList>
            <person name="Vandepol N."/>
            <person name="Liber J."/>
            <person name="Desiro A."/>
            <person name="Na H."/>
            <person name="Kennedy M."/>
            <person name="Barry K."/>
            <person name="Grigoriev I.V."/>
            <person name="Miller A.N."/>
            <person name="O'Donnell K."/>
            <person name="Stajich J.E."/>
            <person name="Bonito G."/>
        </authorList>
    </citation>
    <scope>NUCLEOTIDE SEQUENCE</scope>
    <source>
        <strain evidence="6">MES-2147</strain>
    </source>
</reference>
<evidence type="ECO:0000313" key="7">
    <source>
        <dbReference type="Proteomes" id="UP000749646"/>
    </source>
</evidence>
<protein>
    <recommendedName>
        <fullName evidence="5">Protein kinase domain-containing protein</fullName>
    </recommendedName>
</protein>
<keyword evidence="1" id="KW-0808">Transferase</keyword>
<feature type="domain" description="Protein kinase" evidence="5">
    <location>
        <begin position="19"/>
        <end position="254"/>
    </location>
</feature>
<feature type="non-terminal residue" evidence="6">
    <location>
        <position position="254"/>
    </location>
</feature>
<dbReference type="InterPro" id="IPR001245">
    <property type="entry name" value="Ser-Thr/Tyr_kinase_cat_dom"/>
</dbReference>
<dbReference type="AlphaFoldDB" id="A0A9P6LTQ8"/>
<gene>
    <name evidence="6" type="ORF">BGZ65_011746</name>
</gene>
<dbReference type="InterPro" id="IPR008271">
    <property type="entry name" value="Ser/Thr_kinase_AS"/>
</dbReference>
<evidence type="ECO:0000313" key="6">
    <source>
        <dbReference type="EMBL" id="KAF9939014.1"/>
    </source>
</evidence>
<dbReference type="PANTHER" id="PTHR44329:SF288">
    <property type="entry name" value="MITOGEN-ACTIVATED PROTEIN KINASE KINASE KINASE 20"/>
    <property type="match status" value="1"/>
</dbReference>
<keyword evidence="4" id="KW-0067">ATP-binding</keyword>
<keyword evidence="7" id="KW-1185">Reference proteome</keyword>
<dbReference type="CDD" id="cd00180">
    <property type="entry name" value="PKc"/>
    <property type="match status" value="1"/>
</dbReference>
<evidence type="ECO:0000256" key="4">
    <source>
        <dbReference type="ARBA" id="ARBA00022840"/>
    </source>
</evidence>
<dbReference type="Proteomes" id="UP000749646">
    <property type="component" value="Unassembled WGS sequence"/>
</dbReference>
<dbReference type="InterPro" id="IPR011009">
    <property type="entry name" value="Kinase-like_dom_sf"/>
</dbReference>
<evidence type="ECO:0000256" key="3">
    <source>
        <dbReference type="ARBA" id="ARBA00022777"/>
    </source>
</evidence>
<dbReference type="Pfam" id="PF07714">
    <property type="entry name" value="PK_Tyr_Ser-Thr"/>
    <property type="match status" value="1"/>
</dbReference>
<dbReference type="SMART" id="SM00220">
    <property type="entry name" value="S_TKc"/>
    <property type="match status" value="1"/>
</dbReference>
<dbReference type="PANTHER" id="PTHR44329">
    <property type="entry name" value="SERINE/THREONINE-PROTEIN KINASE TNNI3K-RELATED"/>
    <property type="match status" value="1"/>
</dbReference>